<evidence type="ECO:0000313" key="3">
    <source>
        <dbReference type="EMBL" id="RNA69362.1"/>
    </source>
</evidence>
<dbReference type="SUPFAM" id="SSF56300">
    <property type="entry name" value="Metallo-dependent phosphatases"/>
    <property type="match status" value="1"/>
</dbReference>
<dbReference type="InterPro" id="IPR050535">
    <property type="entry name" value="DNA_Repair-Maintenance_Comp"/>
</dbReference>
<dbReference type="Pfam" id="PF00149">
    <property type="entry name" value="Metallophos"/>
    <property type="match status" value="1"/>
</dbReference>
<proteinExistence type="predicted"/>
<dbReference type="AlphaFoldDB" id="A0A3M7TWU3"/>
<reference evidence="3 4" key="1">
    <citation type="submission" date="2018-10" db="EMBL/GenBank/DDBJ databases">
        <title>Bacillus Keqinensis sp. nov., a moderately halophilic bacterium isolated from a saline-alkaline lake.</title>
        <authorList>
            <person name="Wang H."/>
        </authorList>
    </citation>
    <scope>NUCLEOTIDE SEQUENCE [LARGE SCALE GENOMIC DNA]</scope>
    <source>
        <strain evidence="3 4">KQ-3</strain>
    </source>
</reference>
<dbReference type="PIRSF" id="PIRSF033091">
    <property type="entry name" value="Pesterase_YhaO"/>
    <property type="match status" value="1"/>
</dbReference>
<protein>
    <submittedName>
        <fullName evidence="3">DNA repair exonuclease</fullName>
    </submittedName>
</protein>
<dbReference type="OrthoDB" id="9773856at2"/>
<keyword evidence="3" id="KW-0269">Exonuclease</keyword>
<dbReference type="GO" id="GO:0004527">
    <property type="term" value="F:exonuclease activity"/>
    <property type="evidence" value="ECO:0007669"/>
    <property type="project" value="UniProtKB-KW"/>
</dbReference>
<dbReference type="EMBL" id="RHIB01000001">
    <property type="protein sequence ID" value="RNA69362.1"/>
    <property type="molecule type" value="Genomic_DNA"/>
</dbReference>
<dbReference type="RefSeq" id="WP_122896883.1">
    <property type="nucleotide sequence ID" value="NZ_RHIB01000001.1"/>
</dbReference>
<dbReference type="PANTHER" id="PTHR30337:SF7">
    <property type="entry name" value="PHOSPHOESTERASE"/>
    <property type="match status" value="1"/>
</dbReference>
<accession>A0A3M7TWU3</accession>
<keyword evidence="1" id="KW-0378">Hydrolase</keyword>
<name>A0A3M7TWU3_9BACI</name>
<dbReference type="InterPro" id="IPR041796">
    <property type="entry name" value="Mre11_N"/>
</dbReference>
<dbReference type="PANTHER" id="PTHR30337">
    <property type="entry name" value="COMPONENT OF ATP-DEPENDENT DSDNA EXONUCLEASE"/>
    <property type="match status" value="1"/>
</dbReference>
<keyword evidence="3" id="KW-0540">Nuclease</keyword>
<dbReference type="Proteomes" id="UP000278746">
    <property type="component" value="Unassembled WGS sequence"/>
</dbReference>
<evidence type="ECO:0000313" key="4">
    <source>
        <dbReference type="Proteomes" id="UP000278746"/>
    </source>
</evidence>
<comment type="caution">
    <text evidence="3">The sequence shown here is derived from an EMBL/GenBank/DDBJ whole genome shotgun (WGS) entry which is preliminary data.</text>
</comment>
<evidence type="ECO:0000259" key="2">
    <source>
        <dbReference type="Pfam" id="PF00149"/>
    </source>
</evidence>
<dbReference type="CDD" id="cd00840">
    <property type="entry name" value="MPP_Mre11_N"/>
    <property type="match status" value="1"/>
</dbReference>
<evidence type="ECO:0000256" key="1">
    <source>
        <dbReference type="ARBA" id="ARBA00022801"/>
    </source>
</evidence>
<dbReference type="InterPro" id="IPR029052">
    <property type="entry name" value="Metallo-depent_PP-like"/>
</dbReference>
<organism evidence="3 4">
    <name type="scientific">Alteribacter keqinensis</name>
    <dbReference type="NCBI Taxonomy" id="2483800"/>
    <lineage>
        <taxon>Bacteria</taxon>
        <taxon>Bacillati</taxon>
        <taxon>Bacillota</taxon>
        <taxon>Bacilli</taxon>
        <taxon>Bacillales</taxon>
        <taxon>Bacillaceae</taxon>
        <taxon>Alteribacter</taxon>
    </lineage>
</organism>
<dbReference type="InterPro" id="IPR014576">
    <property type="entry name" value="Pesterase_YhaO"/>
</dbReference>
<dbReference type="Gene3D" id="3.60.21.10">
    <property type="match status" value="1"/>
</dbReference>
<dbReference type="InterPro" id="IPR004843">
    <property type="entry name" value="Calcineurin-like_PHP"/>
</dbReference>
<gene>
    <name evidence="3" type="ORF">EBO34_05325</name>
</gene>
<keyword evidence="4" id="KW-1185">Reference proteome</keyword>
<sequence length="425" mass="48152">MDYSFIHAADIHLDSPLRGLEKYDGAPVDRIRNATREALKNLVDLSIKEKVSFIVISGDLYDGDWKDYNTGLFFASQMSRLQKENIPVYVIRGNHDAQSLITKELALPENVIEFPVDKPSTVTIEHLNTAIHGRGFSTRAVTDNLAASYPESKDGYFNIGLLHTSATGREGHENYAPCQLNDLLKKQYDYWALGHIHQRELLHAQEPVVLFPGNIQGRHIRETGDKGCTLVHVKNNQVQEMEHRSLDVVRWCLCSADVSGTESFDDVIEIVRTNLQEIQDEHNGRFLAVRVVLTGTTNVHQEMIVNREHVMNNIRSVALDTGFGDVWVEKVKIDTKRIVDIEELKQQHSPISSILGYLDHIAEDQEALKELLNELNDIQKVLPQELKTGKDGLDFATTELITDRLDDIEDLILHHLTKRAEVQSS</sequence>
<feature type="domain" description="Calcineurin-like phosphoesterase" evidence="2">
    <location>
        <begin position="4"/>
        <end position="198"/>
    </location>
</feature>